<dbReference type="PANTHER" id="PTHR12616">
    <property type="entry name" value="VACUOLAR PROTEIN SORTING VPS41"/>
    <property type="match status" value="1"/>
</dbReference>
<feature type="domain" description="Vacuolar protein sorting-associated protein 8 central" evidence="1">
    <location>
        <begin position="27"/>
        <end position="208"/>
    </location>
</feature>
<evidence type="ECO:0000313" key="3">
    <source>
        <dbReference type="Proteomes" id="UP000792457"/>
    </source>
</evidence>
<dbReference type="Proteomes" id="UP000792457">
    <property type="component" value="Unassembled WGS sequence"/>
</dbReference>
<gene>
    <name evidence="2" type="ORF">J437_LFUL016309</name>
</gene>
<evidence type="ECO:0000313" key="2">
    <source>
        <dbReference type="EMBL" id="KAG8235780.1"/>
    </source>
</evidence>
<proteinExistence type="predicted"/>
<dbReference type="PANTHER" id="PTHR12616:SF8">
    <property type="entry name" value="VACUOLAR PROTEIN SORTING-ASSOCIATED PROTEIN 8 HOMOLOG"/>
    <property type="match status" value="1"/>
</dbReference>
<comment type="caution">
    <text evidence="2">The sequence shown here is derived from an EMBL/GenBank/DDBJ whole genome shotgun (WGS) entry which is preliminary data.</text>
</comment>
<dbReference type="GO" id="GO:0030897">
    <property type="term" value="C:HOPS complex"/>
    <property type="evidence" value="ECO:0007669"/>
    <property type="project" value="TreeGrafter"/>
</dbReference>
<dbReference type="OrthoDB" id="289913at2759"/>
<organism evidence="2 3">
    <name type="scientific">Ladona fulva</name>
    <name type="common">Scarce chaser dragonfly</name>
    <name type="synonym">Libellula fulva</name>
    <dbReference type="NCBI Taxonomy" id="123851"/>
    <lineage>
        <taxon>Eukaryota</taxon>
        <taxon>Metazoa</taxon>
        <taxon>Ecdysozoa</taxon>
        <taxon>Arthropoda</taxon>
        <taxon>Hexapoda</taxon>
        <taxon>Insecta</taxon>
        <taxon>Pterygota</taxon>
        <taxon>Palaeoptera</taxon>
        <taxon>Odonata</taxon>
        <taxon>Epiprocta</taxon>
        <taxon>Anisoptera</taxon>
        <taxon>Libelluloidea</taxon>
        <taxon>Libellulidae</taxon>
        <taxon>Ladona</taxon>
    </lineage>
</organism>
<name>A0A8K0KJ32_LADFU</name>
<dbReference type="InterPro" id="IPR025941">
    <property type="entry name" value="Vps8_central_dom"/>
</dbReference>
<evidence type="ECO:0000259" key="1">
    <source>
        <dbReference type="Pfam" id="PF12816"/>
    </source>
</evidence>
<dbReference type="InterPro" id="IPR045111">
    <property type="entry name" value="Vps41/Vps8"/>
</dbReference>
<reference evidence="2" key="2">
    <citation type="submission" date="2017-10" db="EMBL/GenBank/DDBJ databases">
        <title>Ladona fulva Genome sequencing and assembly.</title>
        <authorList>
            <person name="Murali S."/>
            <person name="Richards S."/>
            <person name="Bandaranaike D."/>
            <person name="Bellair M."/>
            <person name="Blankenburg K."/>
            <person name="Chao H."/>
            <person name="Dinh H."/>
            <person name="Doddapaneni H."/>
            <person name="Dugan-Rocha S."/>
            <person name="Elkadiri S."/>
            <person name="Gnanaolivu R."/>
            <person name="Hernandez B."/>
            <person name="Skinner E."/>
            <person name="Javaid M."/>
            <person name="Lee S."/>
            <person name="Li M."/>
            <person name="Ming W."/>
            <person name="Munidasa M."/>
            <person name="Muniz J."/>
            <person name="Nguyen L."/>
            <person name="Hughes D."/>
            <person name="Osuji N."/>
            <person name="Pu L.-L."/>
            <person name="Puazo M."/>
            <person name="Qu C."/>
            <person name="Quiroz J."/>
            <person name="Raj R."/>
            <person name="Weissenberger G."/>
            <person name="Xin Y."/>
            <person name="Zou X."/>
            <person name="Han Y."/>
            <person name="Worley K."/>
            <person name="Muzny D."/>
            <person name="Gibbs R."/>
        </authorList>
    </citation>
    <scope>NUCLEOTIDE SEQUENCE</scope>
    <source>
        <strain evidence="2">Sampled in the wild</strain>
    </source>
</reference>
<keyword evidence="3" id="KW-1185">Reference proteome</keyword>
<dbReference type="AlphaFoldDB" id="A0A8K0KJ32"/>
<accession>A0A8K0KJ32</accession>
<dbReference type="GO" id="GO:0005770">
    <property type="term" value="C:late endosome"/>
    <property type="evidence" value="ECO:0007669"/>
    <property type="project" value="TreeGrafter"/>
</dbReference>
<dbReference type="GO" id="GO:0006623">
    <property type="term" value="P:protein targeting to vacuole"/>
    <property type="evidence" value="ECO:0007669"/>
    <property type="project" value="InterPro"/>
</dbReference>
<sequence length="450" mass="50840">MVKLSLDLLFGKVWDVVQGGDNAKSCFLESLEPYFLNDQLPHVPPGIMQQFVSHYERQDLIQALEACLLHVDVASLDVHQVVTLCWTYGMYDALLYIHNRGMADYTTPFEELMTVLQEALSKGKQLGDSHIALGNKLLVYVSCCLAGRAYPTGELADDMVARVKREVFQCLTTVHTKDAGDSESPYPYLRTLMQFDMREFLNVLSLAFEEPEFTSELGLRQRQRVVDILLQVVVLGEGFLPSQVGSLFTFLARQMAKPSPPLPVPPLSPLTLNELHQPTSTLQVESKLFERVVEYLAGADGNQGSIGQHEERQQALLELFGAGGLDHYDPEKLLQLCLQAKFYRVCELLYEQKGEHGNILLCYLQDPLRKHQVYSYLQNVLSSQSISKEIEPHIIENIKELVDIDSRKAGQLIATNTPHLIPKLTEKLEEFPAILYQLLIEIFQCSISED</sequence>
<reference evidence="2" key="1">
    <citation type="submission" date="2013-04" db="EMBL/GenBank/DDBJ databases">
        <authorList>
            <person name="Qu J."/>
            <person name="Murali S.C."/>
            <person name="Bandaranaike D."/>
            <person name="Bellair M."/>
            <person name="Blankenburg K."/>
            <person name="Chao H."/>
            <person name="Dinh H."/>
            <person name="Doddapaneni H."/>
            <person name="Downs B."/>
            <person name="Dugan-Rocha S."/>
            <person name="Elkadiri S."/>
            <person name="Gnanaolivu R.D."/>
            <person name="Hernandez B."/>
            <person name="Javaid M."/>
            <person name="Jayaseelan J.C."/>
            <person name="Lee S."/>
            <person name="Li M."/>
            <person name="Ming W."/>
            <person name="Munidasa M."/>
            <person name="Muniz J."/>
            <person name="Nguyen L."/>
            <person name="Ongeri F."/>
            <person name="Osuji N."/>
            <person name="Pu L.-L."/>
            <person name="Puazo M."/>
            <person name="Qu C."/>
            <person name="Quiroz J."/>
            <person name="Raj R."/>
            <person name="Weissenberger G."/>
            <person name="Xin Y."/>
            <person name="Zou X."/>
            <person name="Han Y."/>
            <person name="Richards S."/>
            <person name="Worley K."/>
            <person name="Muzny D."/>
            <person name="Gibbs R."/>
        </authorList>
    </citation>
    <scope>NUCLEOTIDE SEQUENCE</scope>
    <source>
        <strain evidence="2">Sampled in the wild</strain>
    </source>
</reference>
<dbReference type="GO" id="GO:0034058">
    <property type="term" value="P:endosomal vesicle fusion"/>
    <property type="evidence" value="ECO:0007669"/>
    <property type="project" value="TreeGrafter"/>
</dbReference>
<protein>
    <recommendedName>
        <fullName evidence="1">Vacuolar protein sorting-associated protein 8 central domain-containing protein</fullName>
    </recommendedName>
</protein>
<dbReference type="EMBL" id="KZ308949">
    <property type="protein sequence ID" value="KAG8235780.1"/>
    <property type="molecule type" value="Genomic_DNA"/>
</dbReference>
<dbReference type="Pfam" id="PF12816">
    <property type="entry name" value="TPR_Vps8"/>
    <property type="match status" value="1"/>
</dbReference>